<keyword evidence="1" id="KW-0472">Membrane</keyword>
<accession>A0A0E4G9K4</accession>
<dbReference type="AlphaFoldDB" id="A0A0E4G9K4"/>
<protein>
    <submittedName>
        <fullName evidence="3">Uncharacterized</fullName>
    </submittedName>
</protein>
<evidence type="ECO:0000313" key="3">
    <source>
        <dbReference type="EMBL" id="CFX16416.1"/>
    </source>
</evidence>
<dbReference type="EMBL" id="CGIH01000009">
    <property type="protein sequence ID" value="CFX16416.1"/>
    <property type="molecule type" value="Genomic_DNA"/>
</dbReference>
<keyword evidence="1" id="KW-0812">Transmembrane</keyword>
<feature type="signal peptide" evidence="2">
    <location>
        <begin position="1"/>
        <end position="23"/>
    </location>
</feature>
<evidence type="ECO:0000256" key="2">
    <source>
        <dbReference type="SAM" id="SignalP"/>
    </source>
</evidence>
<dbReference type="STRING" id="690567.676"/>
<feature type="transmembrane region" description="Helical" evidence="1">
    <location>
        <begin position="39"/>
        <end position="62"/>
    </location>
</feature>
<dbReference type="RefSeq" id="WP_198142805.1">
    <property type="nucleotide sequence ID" value="NZ_CGIH01000009.1"/>
</dbReference>
<feature type="transmembrane region" description="Helical" evidence="1">
    <location>
        <begin position="83"/>
        <end position="104"/>
    </location>
</feature>
<evidence type="ECO:0000256" key="1">
    <source>
        <dbReference type="SAM" id="Phobius"/>
    </source>
</evidence>
<organism evidence="3 4">
    <name type="scientific">Syntrophomonas zehnderi OL-4</name>
    <dbReference type="NCBI Taxonomy" id="690567"/>
    <lineage>
        <taxon>Bacteria</taxon>
        <taxon>Bacillati</taxon>
        <taxon>Bacillota</taxon>
        <taxon>Clostridia</taxon>
        <taxon>Eubacteriales</taxon>
        <taxon>Syntrophomonadaceae</taxon>
        <taxon>Syntrophomonas</taxon>
    </lineage>
</organism>
<gene>
    <name evidence="3" type="ORF">676</name>
</gene>
<name>A0A0E4G9K4_9FIRM</name>
<sequence>MKRIGLFIFVCALLITCPTNAFAAGEPGIVTGTKNLLEAATTWLLILIPAGCATMIGWHAFVKQMNEGDPAQAAIHNRAMKNALIAGAIGVSAVGIVKAFLGFYGS</sequence>
<evidence type="ECO:0000313" key="4">
    <source>
        <dbReference type="Proteomes" id="UP000045545"/>
    </source>
</evidence>
<dbReference type="Pfam" id="PF18895">
    <property type="entry name" value="T4SS_pilin"/>
    <property type="match status" value="1"/>
</dbReference>
<keyword evidence="2" id="KW-0732">Signal</keyword>
<dbReference type="InterPro" id="IPR043993">
    <property type="entry name" value="T4SS_pilin"/>
</dbReference>
<keyword evidence="4" id="KW-1185">Reference proteome</keyword>
<feature type="chain" id="PRO_5002420588" evidence="2">
    <location>
        <begin position="24"/>
        <end position="106"/>
    </location>
</feature>
<reference evidence="3 4" key="1">
    <citation type="submission" date="2015-03" db="EMBL/GenBank/DDBJ databases">
        <authorList>
            <person name="Murphy D."/>
        </authorList>
    </citation>
    <scope>NUCLEOTIDE SEQUENCE [LARGE SCALE GENOMIC DNA]</scope>
    <source>
        <strain evidence="3 4">OL-4</strain>
    </source>
</reference>
<proteinExistence type="predicted"/>
<keyword evidence="1" id="KW-1133">Transmembrane helix</keyword>
<dbReference type="Proteomes" id="UP000045545">
    <property type="component" value="Unassembled WGS sequence"/>
</dbReference>